<dbReference type="RefSeq" id="WP_345024472.1">
    <property type="nucleotide sequence ID" value="NZ_BAABDO010000121.1"/>
</dbReference>
<evidence type="ECO:0000313" key="4">
    <source>
        <dbReference type="EMBL" id="GAA4154430.1"/>
    </source>
</evidence>
<dbReference type="EMBL" id="BAABDO010000121">
    <property type="protein sequence ID" value="GAA4154430.1"/>
    <property type="molecule type" value="Genomic_DNA"/>
</dbReference>
<keyword evidence="5" id="KW-1185">Reference proteome</keyword>
<dbReference type="Pfam" id="PF13539">
    <property type="entry name" value="Peptidase_M15_4"/>
    <property type="match status" value="1"/>
</dbReference>
<feature type="chain" id="PRO_5045077645" evidence="2">
    <location>
        <begin position="24"/>
        <end position="252"/>
    </location>
</feature>
<evidence type="ECO:0000256" key="1">
    <source>
        <dbReference type="SAM" id="MobiDB-lite"/>
    </source>
</evidence>
<dbReference type="Gene3D" id="3.30.1380.10">
    <property type="match status" value="1"/>
</dbReference>
<reference evidence="5" key="1">
    <citation type="journal article" date="2019" name="Int. J. Syst. Evol. Microbiol.">
        <title>The Global Catalogue of Microorganisms (GCM) 10K type strain sequencing project: providing services to taxonomists for standard genome sequencing and annotation.</title>
        <authorList>
            <consortium name="The Broad Institute Genomics Platform"/>
            <consortium name="The Broad Institute Genome Sequencing Center for Infectious Disease"/>
            <person name="Wu L."/>
            <person name="Ma J."/>
        </authorList>
    </citation>
    <scope>NUCLEOTIDE SEQUENCE [LARGE SCALE GENOMIC DNA]</scope>
    <source>
        <strain evidence="5">JCM 17316</strain>
    </source>
</reference>
<dbReference type="SUPFAM" id="SSF55166">
    <property type="entry name" value="Hedgehog/DD-peptidase"/>
    <property type="match status" value="1"/>
</dbReference>
<accession>A0ABP7ZDF4</accession>
<evidence type="ECO:0000259" key="3">
    <source>
        <dbReference type="Pfam" id="PF13539"/>
    </source>
</evidence>
<feature type="signal peptide" evidence="2">
    <location>
        <begin position="1"/>
        <end position="23"/>
    </location>
</feature>
<dbReference type="PROSITE" id="PS51257">
    <property type="entry name" value="PROKAR_LIPOPROTEIN"/>
    <property type="match status" value="1"/>
</dbReference>
<evidence type="ECO:0000313" key="5">
    <source>
        <dbReference type="Proteomes" id="UP001500266"/>
    </source>
</evidence>
<evidence type="ECO:0000256" key="2">
    <source>
        <dbReference type="SAM" id="SignalP"/>
    </source>
</evidence>
<sequence>MPGRWTSRGLAFVAAFAAATAGATGCGQGSDDSGGNGATPAAPPVPAPSATSASPSGGGTPSAHPFRAQIKKVTAGQLKYSWRRGCPVPVSGLRMIEMTYWGMDGRPHDDGRLVVNAKAAEDLVTVFRKLYRMKYPIKRMEPVDVYKGSDFDSIEADNTSAFNCRAATGSSSWSQHAYGLAVDINPCENPYVSSDGTVAHKHCVKYKNRSRRDPGVIHKGDKVVKAFASIGWGWGGVWSGAKDYQHFSSNGR</sequence>
<dbReference type="InterPro" id="IPR009045">
    <property type="entry name" value="Zn_M74/Hedgehog-like"/>
</dbReference>
<feature type="region of interest" description="Disordered" evidence="1">
    <location>
        <begin position="23"/>
        <end position="65"/>
    </location>
</feature>
<protein>
    <submittedName>
        <fullName evidence="4">M15 family metallopeptidase</fullName>
    </submittedName>
</protein>
<keyword evidence="2" id="KW-0732">Signal</keyword>
<comment type="caution">
    <text evidence="4">The sequence shown here is derived from an EMBL/GenBank/DDBJ whole genome shotgun (WGS) entry which is preliminary data.</text>
</comment>
<feature type="domain" description="Peptidase M15C" evidence="3">
    <location>
        <begin position="168"/>
        <end position="248"/>
    </location>
</feature>
<gene>
    <name evidence="4" type="ORF">GCM10022416_54170</name>
</gene>
<dbReference type="InterPro" id="IPR039561">
    <property type="entry name" value="Peptidase_M15C"/>
</dbReference>
<dbReference type="Proteomes" id="UP001500266">
    <property type="component" value="Unassembled WGS sequence"/>
</dbReference>
<proteinExistence type="predicted"/>
<name>A0ABP7ZDF4_9ACTN</name>
<feature type="compositionally biased region" description="Gly residues" evidence="1">
    <location>
        <begin position="24"/>
        <end position="37"/>
    </location>
</feature>
<organism evidence="4 5">
    <name type="scientific">Actinomadura keratinilytica</name>
    <dbReference type="NCBI Taxonomy" id="547461"/>
    <lineage>
        <taxon>Bacteria</taxon>
        <taxon>Bacillati</taxon>
        <taxon>Actinomycetota</taxon>
        <taxon>Actinomycetes</taxon>
        <taxon>Streptosporangiales</taxon>
        <taxon>Thermomonosporaceae</taxon>
        <taxon>Actinomadura</taxon>
    </lineage>
</organism>